<evidence type="ECO:0000256" key="6">
    <source>
        <dbReference type="PROSITE-ProRule" id="PRU00169"/>
    </source>
</evidence>
<protein>
    <submittedName>
        <fullName evidence="10">Response regulator transcription factor</fullName>
    </submittedName>
</protein>
<dbReference type="Pfam" id="PF00486">
    <property type="entry name" value="Trans_reg_C"/>
    <property type="match status" value="1"/>
</dbReference>
<evidence type="ECO:0000256" key="4">
    <source>
        <dbReference type="ARBA" id="ARBA00023125"/>
    </source>
</evidence>
<comment type="caution">
    <text evidence="10">The sequence shown here is derived from an EMBL/GenBank/DDBJ whole genome shotgun (WGS) entry which is preliminary data.</text>
</comment>
<evidence type="ECO:0000313" key="11">
    <source>
        <dbReference type="Proteomes" id="UP001172082"/>
    </source>
</evidence>
<dbReference type="InterPro" id="IPR036388">
    <property type="entry name" value="WH-like_DNA-bd_sf"/>
</dbReference>
<evidence type="ECO:0000313" key="10">
    <source>
        <dbReference type="EMBL" id="MDN5202399.1"/>
    </source>
</evidence>
<dbReference type="EMBL" id="JAUJEA010000004">
    <property type="protein sequence ID" value="MDN5202399.1"/>
    <property type="molecule type" value="Genomic_DNA"/>
</dbReference>
<dbReference type="Proteomes" id="UP001172082">
    <property type="component" value="Unassembled WGS sequence"/>
</dbReference>
<proteinExistence type="predicted"/>
<evidence type="ECO:0000256" key="3">
    <source>
        <dbReference type="ARBA" id="ARBA00023015"/>
    </source>
</evidence>
<dbReference type="SMART" id="SM00448">
    <property type="entry name" value="REC"/>
    <property type="match status" value="1"/>
</dbReference>
<feature type="domain" description="OmpR/PhoB-type" evidence="9">
    <location>
        <begin position="129"/>
        <end position="227"/>
    </location>
</feature>
<evidence type="ECO:0000256" key="2">
    <source>
        <dbReference type="ARBA" id="ARBA00023012"/>
    </source>
</evidence>
<keyword evidence="5" id="KW-0804">Transcription</keyword>
<keyword evidence="11" id="KW-1185">Reference proteome</keyword>
<dbReference type="InterPro" id="IPR001867">
    <property type="entry name" value="OmpR/PhoB-type_DNA-bd"/>
</dbReference>
<dbReference type="Pfam" id="PF00072">
    <property type="entry name" value="Response_reg"/>
    <property type="match status" value="1"/>
</dbReference>
<feature type="domain" description="Response regulatory" evidence="8">
    <location>
        <begin position="2"/>
        <end position="117"/>
    </location>
</feature>
<feature type="modified residue" description="4-aspartylphosphate" evidence="6">
    <location>
        <position position="51"/>
    </location>
</feature>
<evidence type="ECO:0000259" key="9">
    <source>
        <dbReference type="PROSITE" id="PS51755"/>
    </source>
</evidence>
<keyword evidence="3" id="KW-0805">Transcription regulation</keyword>
<dbReference type="CDD" id="cd19935">
    <property type="entry name" value="REC_OmpR_CusR-like"/>
    <property type="match status" value="1"/>
</dbReference>
<gene>
    <name evidence="10" type="ORF">QQ008_13515</name>
</gene>
<sequence>MKILLIEDEQRVSSFIKRGLEEQGHVVVQAFDGTMGLKLAYQEDFDVIILDIVMPGINGIEVCDKLKNEYEISTPILMLTALGMTDDIVLGLETGADDYLSKPFKFKELLARLNALTRRGTTSGGKKDPHLLKVQDLEMNLKSKEVHRNGTEIVLTAREFRLLEYLLKNKNRVVSRTSILENVWEVDFDLGTNVIDVYINYLRKKIEHGFSSKIIKTVIGMGYTIKE</sequence>
<dbReference type="PROSITE" id="PS50110">
    <property type="entry name" value="RESPONSE_REGULATORY"/>
    <property type="match status" value="1"/>
</dbReference>
<evidence type="ECO:0000256" key="1">
    <source>
        <dbReference type="ARBA" id="ARBA00022553"/>
    </source>
</evidence>
<dbReference type="SMART" id="SM00862">
    <property type="entry name" value="Trans_reg_C"/>
    <property type="match status" value="1"/>
</dbReference>
<evidence type="ECO:0000256" key="5">
    <source>
        <dbReference type="ARBA" id="ARBA00023163"/>
    </source>
</evidence>
<evidence type="ECO:0000259" key="8">
    <source>
        <dbReference type="PROSITE" id="PS50110"/>
    </source>
</evidence>
<dbReference type="RefSeq" id="WP_346752423.1">
    <property type="nucleotide sequence ID" value="NZ_JAUJEA010000004.1"/>
</dbReference>
<dbReference type="InterPro" id="IPR039420">
    <property type="entry name" value="WalR-like"/>
</dbReference>
<dbReference type="InterPro" id="IPR011006">
    <property type="entry name" value="CheY-like_superfamily"/>
</dbReference>
<dbReference type="PANTHER" id="PTHR48111">
    <property type="entry name" value="REGULATOR OF RPOS"/>
    <property type="match status" value="1"/>
</dbReference>
<keyword evidence="4 7" id="KW-0238">DNA-binding</keyword>
<keyword evidence="2" id="KW-0902">Two-component regulatory system</keyword>
<accession>A0ABT8KNV0</accession>
<dbReference type="PROSITE" id="PS51755">
    <property type="entry name" value="OMPR_PHOB"/>
    <property type="match status" value="1"/>
</dbReference>
<dbReference type="Gene3D" id="6.10.250.690">
    <property type="match status" value="1"/>
</dbReference>
<dbReference type="SUPFAM" id="SSF52172">
    <property type="entry name" value="CheY-like"/>
    <property type="match status" value="1"/>
</dbReference>
<reference evidence="10" key="1">
    <citation type="submission" date="2023-06" db="EMBL/GenBank/DDBJ databases">
        <title>Genomic of Parafulvivirga corallium.</title>
        <authorList>
            <person name="Wang G."/>
        </authorList>
    </citation>
    <scope>NUCLEOTIDE SEQUENCE</scope>
    <source>
        <strain evidence="10">BMA10</strain>
    </source>
</reference>
<dbReference type="PANTHER" id="PTHR48111:SF22">
    <property type="entry name" value="REGULATOR OF RPOS"/>
    <property type="match status" value="1"/>
</dbReference>
<dbReference type="InterPro" id="IPR001789">
    <property type="entry name" value="Sig_transdc_resp-reg_receiver"/>
</dbReference>
<dbReference type="Gene3D" id="3.40.50.2300">
    <property type="match status" value="1"/>
</dbReference>
<organism evidence="10 11">
    <name type="scientific">Splendidivirga corallicola</name>
    <dbReference type="NCBI Taxonomy" id="3051826"/>
    <lineage>
        <taxon>Bacteria</taxon>
        <taxon>Pseudomonadati</taxon>
        <taxon>Bacteroidota</taxon>
        <taxon>Cytophagia</taxon>
        <taxon>Cytophagales</taxon>
        <taxon>Splendidivirgaceae</taxon>
        <taxon>Splendidivirga</taxon>
    </lineage>
</organism>
<keyword evidence="1 6" id="KW-0597">Phosphoprotein</keyword>
<name>A0ABT8KNV0_9BACT</name>
<dbReference type="Gene3D" id="1.10.10.10">
    <property type="entry name" value="Winged helix-like DNA-binding domain superfamily/Winged helix DNA-binding domain"/>
    <property type="match status" value="1"/>
</dbReference>
<evidence type="ECO:0000256" key="7">
    <source>
        <dbReference type="PROSITE-ProRule" id="PRU01091"/>
    </source>
</evidence>
<dbReference type="CDD" id="cd00383">
    <property type="entry name" value="trans_reg_C"/>
    <property type="match status" value="1"/>
</dbReference>
<feature type="DNA-binding region" description="OmpR/PhoB-type" evidence="7">
    <location>
        <begin position="129"/>
        <end position="227"/>
    </location>
</feature>